<dbReference type="Gene3D" id="1.10.30.50">
    <property type="match status" value="1"/>
</dbReference>
<dbReference type="PANTHER" id="PTHR33877">
    <property type="entry name" value="SLL1193 PROTEIN"/>
    <property type="match status" value="1"/>
</dbReference>
<feature type="region of interest" description="Disordered" evidence="1">
    <location>
        <begin position="381"/>
        <end position="400"/>
    </location>
</feature>
<feature type="region of interest" description="Disordered" evidence="1">
    <location>
        <begin position="131"/>
        <end position="165"/>
    </location>
</feature>
<gene>
    <name evidence="3" type="ORF">BQ4739_LOCUS18247</name>
</gene>
<evidence type="ECO:0000313" key="3">
    <source>
        <dbReference type="EMBL" id="SZX77913.1"/>
    </source>
</evidence>
<proteinExistence type="predicted"/>
<dbReference type="AlphaFoldDB" id="A0A383WKZ4"/>
<reference evidence="3 4" key="1">
    <citation type="submission" date="2016-10" db="EMBL/GenBank/DDBJ databases">
        <authorList>
            <person name="Cai Z."/>
        </authorList>
    </citation>
    <scope>NUCLEOTIDE SEQUENCE [LARGE SCALE GENOMIC DNA]</scope>
</reference>
<evidence type="ECO:0000313" key="4">
    <source>
        <dbReference type="Proteomes" id="UP000256970"/>
    </source>
</evidence>
<dbReference type="Proteomes" id="UP000256970">
    <property type="component" value="Unassembled WGS sequence"/>
</dbReference>
<feature type="domain" description="HNH nuclease" evidence="2">
    <location>
        <begin position="242"/>
        <end position="292"/>
    </location>
</feature>
<feature type="compositionally biased region" description="Low complexity" evidence="1">
    <location>
        <begin position="408"/>
        <end position="423"/>
    </location>
</feature>
<dbReference type="CDD" id="cd00085">
    <property type="entry name" value="HNHc"/>
    <property type="match status" value="1"/>
</dbReference>
<feature type="region of interest" description="Disordered" evidence="1">
    <location>
        <begin position="408"/>
        <end position="429"/>
    </location>
</feature>
<keyword evidence="4" id="KW-1185">Reference proteome</keyword>
<sequence>MQHSLCPAAAAALGLPARSRIAGALSQQSRSSCCARVAQRQLALLCSASASRSGSSSSAKKSKSAASRAAKSAPGISSSTSAVAAAAVATTTTAEPANTSSSSTIVIANPPLGFSNNIVPAAPLVAAVNAPHSRSPDEYDSDESMDDEGGAAAASYDGSSMQGRSTGRSSAYRCLVLDSRYLPVNVISWFRAVVMDASGKVDILEYHPGGYAYSAYKAHPLPAVLRVRTFVDVHEFAGRLSLTRKNIMLRDHHRCQYCGCQRDLTLDHVIPVSAGGGNSWGNLVTACMACNQRKGNKSLAQLGWSLPAVPREPTPQEVGVIAGISKADLADPPLPWAPYLASFKVMLDKAQRRAAAAASGPGWSGSSSSSSRGDFEASDLVSVTMHPAGPGSKAAKAAASAAAAAGGGVASKAGGAKVASKANKSGRVR</sequence>
<dbReference type="Pfam" id="PF14279">
    <property type="entry name" value="HNH_5"/>
    <property type="match status" value="1"/>
</dbReference>
<dbReference type="InterPro" id="IPR003615">
    <property type="entry name" value="HNH_nuc"/>
</dbReference>
<evidence type="ECO:0000256" key="1">
    <source>
        <dbReference type="SAM" id="MobiDB-lite"/>
    </source>
</evidence>
<dbReference type="PANTHER" id="PTHR33877:SF2">
    <property type="entry name" value="OS07G0170200 PROTEIN"/>
    <property type="match status" value="1"/>
</dbReference>
<organism evidence="3 4">
    <name type="scientific">Tetradesmus obliquus</name>
    <name type="common">Green alga</name>
    <name type="synonym">Acutodesmus obliquus</name>
    <dbReference type="NCBI Taxonomy" id="3088"/>
    <lineage>
        <taxon>Eukaryota</taxon>
        <taxon>Viridiplantae</taxon>
        <taxon>Chlorophyta</taxon>
        <taxon>core chlorophytes</taxon>
        <taxon>Chlorophyceae</taxon>
        <taxon>CS clade</taxon>
        <taxon>Sphaeropleales</taxon>
        <taxon>Scenedesmaceae</taxon>
        <taxon>Tetradesmus</taxon>
    </lineage>
</organism>
<feature type="compositionally biased region" description="Acidic residues" evidence="1">
    <location>
        <begin position="138"/>
        <end position="149"/>
    </location>
</feature>
<dbReference type="InterPro" id="IPR052892">
    <property type="entry name" value="NA-targeting_endonuclease"/>
</dbReference>
<dbReference type="EMBL" id="FNXT01001297">
    <property type="protein sequence ID" value="SZX77913.1"/>
    <property type="molecule type" value="Genomic_DNA"/>
</dbReference>
<accession>A0A383WKZ4</accession>
<dbReference type="InterPro" id="IPR029471">
    <property type="entry name" value="HNH_5"/>
</dbReference>
<feature type="compositionally biased region" description="Low complexity" evidence="1">
    <location>
        <begin position="388"/>
        <end position="400"/>
    </location>
</feature>
<protein>
    <recommendedName>
        <fullName evidence="2">HNH nuclease domain-containing protein</fullName>
    </recommendedName>
</protein>
<dbReference type="STRING" id="3088.A0A383WKZ4"/>
<dbReference type="SMART" id="SM00507">
    <property type="entry name" value="HNHc"/>
    <property type="match status" value="1"/>
</dbReference>
<name>A0A383WKZ4_TETOB</name>
<feature type="compositionally biased region" description="Low complexity" evidence="1">
    <location>
        <begin position="150"/>
        <end position="160"/>
    </location>
</feature>
<evidence type="ECO:0000259" key="2">
    <source>
        <dbReference type="SMART" id="SM00507"/>
    </source>
</evidence>